<feature type="region of interest" description="Disordered" evidence="1">
    <location>
        <begin position="54"/>
        <end position="87"/>
    </location>
</feature>
<protein>
    <submittedName>
        <fullName evidence="2">Trihelix transcription factor ASIL2</fullName>
    </submittedName>
</protein>
<dbReference type="InterPro" id="IPR044823">
    <property type="entry name" value="ASIL1/2-like"/>
</dbReference>
<accession>A0ABD0ZJG1</accession>
<keyword evidence="3" id="KW-1185">Reference proteome</keyword>
<evidence type="ECO:0000256" key="1">
    <source>
        <dbReference type="SAM" id="MobiDB-lite"/>
    </source>
</evidence>
<name>A0ABD0ZJG1_CARAN</name>
<dbReference type="PANTHER" id="PTHR31307">
    <property type="entry name" value="TRIHELIX TRANSCRIPTION FACTOR ASIL2"/>
    <property type="match status" value="1"/>
</dbReference>
<reference evidence="2 3" key="1">
    <citation type="submission" date="2024-04" db="EMBL/GenBank/DDBJ databases">
        <title>Genome assembly C_amara_ONT_v2.</title>
        <authorList>
            <person name="Yant L."/>
            <person name="Moore C."/>
            <person name="Slenker M."/>
        </authorList>
    </citation>
    <scope>NUCLEOTIDE SEQUENCE [LARGE SCALE GENOMIC DNA]</scope>
    <source>
        <tissue evidence="2">Leaf</tissue>
    </source>
</reference>
<dbReference type="PANTHER" id="PTHR31307:SF8">
    <property type="entry name" value="ALCOHOL DEHYDROGENASE TRANSCRIPTION FACTOR MYB_SANT-LIKE FAMILY PROTEIN"/>
    <property type="match status" value="1"/>
</dbReference>
<sequence length="87" mass="10349">MLADSVERFGKIYEKMEKSKKEQMKELEKMRAEFQRDLELQKKQIVDRAQSEIARLREEEENNHGDEDDGSDDEEMDHDSDVNLSDE</sequence>
<dbReference type="EMBL" id="JBANAX010000874">
    <property type="protein sequence ID" value="KAL1190539.1"/>
    <property type="molecule type" value="Genomic_DNA"/>
</dbReference>
<feature type="compositionally biased region" description="Basic and acidic residues" evidence="1">
    <location>
        <begin position="54"/>
        <end position="65"/>
    </location>
</feature>
<comment type="caution">
    <text evidence="2">The sequence shown here is derived from an EMBL/GenBank/DDBJ whole genome shotgun (WGS) entry which is preliminary data.</text>
</comment>
<evidence type="ECO:0000313" key="3">
    <source>
        <dbReference type="Proteomes" id="UP001558713"/>
    </source>
</evidence>
<feature type="compositionally biased region" description="Acidic residues" evidence="1">
    <location>
        <begin position="66"/>
        <end position="87"/>
    </location>
</feature>
<organism evidence="2 3">
    <name type="scientific">Cardamine amara subsp. amara</name>
    <dbReference type="NCBI Taxonomy" id="228776"/>
    <lineage>
        <taxon>Eukaryota</taxon>
        <taxon>Viridiplantae</taxon>
        <taxon>Streptophyta</taxon>
        <taxon>Embryophyta</taxon>
        <taxon>Tracheophyta</taxon>
        <taxon>Spermatophyta</taxon>
        <taxon>Magnoliopsida</taxon>
        <taxon>eudicotyledons</taxon>
        <taxon>Gunneridae</taxon>
        <taxon>Pentapetalae</taxon>
        <taxon>rosids</taxon>
        <taxon>malvids</taxon>
        <taxon>Brassicales</taxon>
        <taxon>Brassicaceae</taxon>
        <taxon>Cardamineae</taxon>
        <taxon>Cardamine</taxon>
    </lineage>
</organism>
<dbReference type="Proteomes" id="UP001558713">
    <property type="component" value="Unassembled WGS sequence"/>
</dbReference>
<gene>
    <name evidence="2" type="ORF">V5N11_032821</name>
</gene>
<dbReference type="AlphaFoldDB" id="A0ABD0ZJG1"/>
<proteinExistence type="predicted"/>
<evidence type="ECO:0000313" key="2">
    <source>
        <dbReference type="EMBL" id="KAL1190539.1"/>
    </source>
</evidence>